<reference evidence="2 3" key="1">
    <citation type="submission" date="2016-09" db="EMBL/GenBank/DDBJ databases">
        <title>Extensive genetic diversity and differential bi-allelic expression allows diatom success in the polar Southern Ocean.</title>
        <authorList>
            <consortium name="DOE Joint Genome Institute"/>
            <person name="Mock T."/>
            <person name="Otillar R.P."/>
            <person name="Strauss J."/>
            <person name="Dupont C."/>
            <person name="Frickenhaus S."/>
            <person name="Maumus F."/>
            <person name="Mcmullan M."/>
            <person name="Sanges R."/>
            <person name="Schmutz J."/>
            <person name="Toseland A."/>
            <person name="Valas R."/>
            <person name="Veluchamy A."/>
            <person name="Ward B.J."/>
            <person name="Allen A."/>
            <person name="Barry K."/>
            <person name="Falciatore A."/>
            <person name="Ferrante M."/>
            <person name="Fortunato A.E."/>
            <person name="Gloeckner G."/>
            <person name="Gruber A."/>
            <person name="Hipkin R."/>
            <person name="Janech M."/>
            <person name="Kroth P."/>
            <person name="Leese F."/>
            <person name="Lindquist E."/>
            <person name="Lyon B.R."/>
            <person name="Martin J."/>
            <person name="Mayer C."/>
            <person name="Parker M."/>
            <person name="Quesneville H."/>
            <person name="Raymond J."/>
            <person name="Uhlig C."/>
            <person name="Valentin K.U."/>
            <person name="Worden A.Z."/>
            <person name="Armbrust E.V."/>
            <person name="Bowler C."/>
            <person name="Green B."/>
            <person name="Moulton V."/>
            <person name="Van Oosterhout C."/>
            <person name="Grigoriev I."/>
        </authorList>
    </citation>
    <scope>NUCLEOTIDE SEQUENCE [LARGE SCALE GENOMIC DNA]</scope>
    <source>
        <strain evidence="2 3">CCMP1102</strain>
    </source>
</reference>
<feature type="region of interest" description="Disordered" evidence="1">
    <location>
        <begin position="1273"/>
        <end position="1292"/>
    </location>
</feature>
<sequence>MVQTYAGGAPSVHEHMHLKLIKNYFAQCVPCEPEALLMEALGGLVNFMSICVDVHLSKLVWDHFPTNSDYFKLSTVLDWFFNEYFWKTGYIAHTTLRSTTHSTARDARYDRSYDPTKLPVRCSVSYDRIRSFTMSGITTKKKGRRKAAKVVANAAVGVTATAVSQSESNKKRGRPARDNRKPPPATAAPPPGASRQLLLSPPSLLSPAFAVSVSSSLTSSSTPRRKVVLPADTVTGNDHESSPSKFLCLEQEELKVDLACALEVSAENLVETLTSLLTKLNDTAPSSTAVASATATSPTSQPVVYSDFTRPSLNIAFDEDAFKVADRSDYAARKGKNRAVNNLVQTILGEHCSNHYSQQQLVLALHTASKDPRVRPFFKSAGLADVVDLAAMRFHHEQINRILKTTNDSKKKGSGTDDVRSYEQSILSAMAESPISSNRTTYVPTLACRTKLFPDIPPRTFEKSMKRAKIHRKKMRDSTNTLFSRVLKRLGRKKVTPELHMEFLHWLDKHHMVIQSPLASDTLLVPGGSIRGVKKRVNKILLQIPVRELHNDLIDADPLIGLAGARDCNGKILISDTKLRELLPPHLRMMSDRYKIMCGCEPCIQMINLQQSYNRFICYRIKDFKEIRDGFNPRTRRYMAADETLKKYQDKLQPQGEARFKTAKLAMVCCLCAPPDDRFQSLHQLDCVTGKCNACPGFDRPPEELTMNNDISFHLYDVLPSCSIHNMLPKFPPVVDGERHVQTKSCVECDLLLEADPKYVRGGFYKRKYLTQKKCGFQEFFTEYYLPHLKKYTYHRFLKIILSKSNIEDVIGSRDYAERLLMKFHMEIQSEHFGQGRDLSIEGNDIKFYPVGETETTSHFYSFLKDSKIQNAATTDKHMDRLIKILKEKKVLSERLYETTDGCGAQYRSATALWFLSGLSTRHNIVIDRSFGAPGHGKGIVDGVNGTDKNLLIRYSARELKQAMDSIAEEDAVNDKKRFAAHSVNEIGKEFSLAEECARLLRIGRSGGVKSGGKSAKRENSRAIKHHEWLVWKKEDTVSELKYKTVDFSKEAKEAGGTSNKRYHVYCCPELGTGRVALRRIPCACVACDTTIRLPWQVGVKAPKQPRFGTVADCRYHKILGARNEWDVVKLAVDHSKANLDDVDTAREEILVSLSSNIAANIEIGGYGAIVTSDPEARDGYWMVEWTSESYTCQETVKRGPKWWTPSGQAVTIPLFNIVMSDVKMDPIEVGRNMPSSSHVNKVQCLEKEALRVEEESHSYIFDEIFRRETLEYETRPEAVEDDEEESEEGAE</sequence>
<dbReference type="InParanoid" id="A0A1E7EMI8"/>
<evidence type="ECO:0000313" key="3">
    <source>
        <dbReference type="Proteomes" id="UP000095751"/>
    </source>
</evidence>
<feature type="compositionally biased region" description="Pro residues" evidence="1">
    <location>
        <begin position="182"/>
        <end position="192"/>
    </location>
</feature>
<proteinExistence type="predicted"/>
<keyword evidence="3" id="KW-1185">Reference proteome</keyword>
<feature type="compositionally biased region" description="Acidic residues" evidence="1">
    <location>
        <begin position="1280"/>
        <end position="1292"/>
    </location>
</feature>
<protein>
    <submittedName>
        <fullName evidence="2">Uncharacterized protein</fullName>
    </submittedName>
</protein>
<dbReference type="PANTHER" id="PTHR46601:SF1">
    <property type="entry name" value="ADF-H DOMAIN-CONTAINING PROTEIN"/>
    <property type="match status" value="1"/>
</dbReference>
<organism evidence="2 3">
    <name type="scientific">Fragilariopsis cylindrus CCMP1102</name>
    <dbReference type="NCBI Taxonomy" id="635003"/>
    <lineage>
        <taxon>Eukaryota</taxon>
        <taxon>Sar</taxon>
        <taxon>Stramenopiles</taxon>
        <taxon>Ochrophyta</taxon>
        <taxon>Bacillariophyta</taxon>
        <taxon>Bacillariophyceae</taxon>
        <taxon>Bacillariophycidae</taxon>
        <taxon>Bacillariales</taxon>
        <taxon>Bacillariaceae</taxon>
        <taxon>Fragilariopsis</taxon>
    </lineage>
</organism>
<dbReference type="Proteomes" id="UP000095751">
    <property type="component" value="Unassembled WGS sequence"/>
</dbReference>
<dbReference type="KEGG" id="fcy:FRACYDRAFT_251863"/>
<name>A0A1E7EMI8_9STRA</name>
<feature type="region of interest" description="Disordered" evidence="1">
    <location>
        <begin position="162"/>
        <end position="199"/>
    </location>
</feature>
<dbReference type="EMBL" id="KV784390">
    <property type="protein sequence ID" value="OEU07115.1"/>
    <property type="molecule type" value="Genomic_DNA"/>
</dbReference>
<evidence type="ECO:0000256" key="1">
    <source>
        <dbReference type="SAM" id="MobiDB-lite"/>
    </source>
</evidence>
<gene>
    <name evidence="2" type="ORF">FRACYDRAFT_251863</name>
</gene>
<feature type="region of interest" description="Disordered" evidence="1">
    <location>
        <begin position="221"/>
        <end position="243"/>
    </location>
</feature>
<evidence type="ECO:0000313" key="2">
    <source>
        <dbReference type="EMBL" id="OEU07115.1"/>
    </source>
</evidence>
<accession>A0A1E7EMI8</accession>
<dbReference type="PANTHER" id="PTHR46601">
    <property type="entry name" value="ULP_PROTEASE DOMAIN-CONTAINING PROTEIN"/>
    <property type="match status" value="1"/>
</dbReference>